<dbReference type="AlphaFoldDB" id="A0AAJ6B7T0"/>
<organism evidence="1 2">
    <name type="scientific">Candidatus Pedobacter colombiensis</name>
    <dbReference type="NCBI Taxonomy" id="3121371"/>
    <lineage>
        <taxon>Bacteria</taxon>
        <taxon>Pseudomonadati</taxon>
        <taxon>Bacteroidota</taxon>
        <taxon>Sphingobacteriia</taxon>
        <taxon>Sphingobacteriales</taxon>
        <taxon>Sphingobacteriaceae</taxon>
        <taxon>Pedobacter</taxon>
    </lineage>
</organism>
<evidence type="ECO:0000313" key="2">
    <source>
        <dbReference type="Proteomes" id="UP001214530"/>
    </source>
</evidence>
<evidence type="ECO:0000313" key="1">
    <source>
        <dbReference type="EMBL" id="WEK21422.1"/>
    </source>
</evidence>
<name>A0AAJ6B7T0_9SPHI</name>
<sequence length="222" mass="24796">MAITENGPGGNHKGKLGNIVYYMLNGKNVSREIGVTTKPPTELQLKSRLETKLSSLLLRRLLDFINIGFGVEAISARDNAFNQAVKSNKKNIIMGTYPNLKIAYDQLLVSKGPLKPVQNCQVMPTEAGLQYNWDTNPEMPWPEATDQVMMLAYFPKREKVFYTLFGNSRLSGSDVLEIPPSLQGEYMETYISFIAANRKQLANSTYMGSFNSDAPEDSQLKS</sequence>
<protein>
    <submittedName>
        <fullName evidence="1">DUF6266 family protein</fullName>
    </submittedName>
</protein>
<dbReference type="EMBL" id="CP119313">
    <property type="protein sequence ID" value="WEK21422.1"/>
    <property type="molecule type" value="Genomic_DNA"/>
</dbReference>
<dbReference type="Pfam" id="PF19781">
    <property type="entry name" value="DUF6266"/>
    <property type="match status" value="1"/>
</dbReference>
<accession>A0AAJ6B7T0</accession>
<dbReference type="InterPro" id="IPR046233">
    <property type="entry name" value="DUF6266"/>
</dbReference>
<gene>
    <name evidence="1" type="ORF">P0Y49_09755</name>
</gene>
<dbReference type="Proteomes" id="UP001214530">
    <property type="component" value="Chromosome"/>
</dbReference>
<reference evidence="1" key="1">
    <citation type="submission" date="2023-03" db="EMBL/GenBank/DDBJ databases">
        <title>Andean soil-derived lignocellulolytic bacterial consortium as a source of novel taxa and putative plastic-active enzymes.</title>
        <authorList>
            <person name="Diaz-Garcia L."/>
            <person name="Chuvochina M."/>
            <person name="Feuerriegel G."/>
            <person name="Bunk B."/>
            <person name="Sproer C."/>
            <person name="Streit W.R."/>
            <person name="Rodriguez L.M."/>
            <person name="Overmann J."/>
            <person name="Jimenez D.J."/>
        </authorList>
    </citation>
    <scope>NUCLEOTIDE SEQUENCE</scope>
    <source>
        <strain evidence="1">MAG 3858</strain>
    </source>
</reference>
<proteinExistence type="predicted"/>